<gene>
    <name evidence="2" type="primary">BMT6</name>
    <name evidence="2" type="ORF">O9K51_06307</name>
</gene>
<keyword evidence="3" id="KW-1185">Reference proteome</keyword>
<comment type="caution">
    <text evidence="2">The sequence shown here is derived from an EMBL/GenBank/DDBJ whole genome shotgun (WGS) entry which is preliminary data.</text>
</comment>
<dbReference type="Pfam" id="PF11312">
    <property type="entry name" value="Methyltransf_34"/>
    <property type="match status" value="1"/>
</dbReference>
<protein>
    <submittedName>
        <fullName evidence="2">5-oxoprolinase</fullName>
    </submittedName>
</protein>
<feature type="region of interest" description="Disordered" evidence="1">
    <location>
        <begin position="1"/>
        <end position="31"/>
    </location>
</feature>
<evidence type="ECO:0000313" key="2">
    <source>
        <dbReference type="EMBL" id="KAJ6440517.1"/>
    </source>
</evidence>
<feature type="compositionally biased region" description="Basic and acidic residues" evidence="1">
    <location>
        <begin position="126"/>
        <end position="144"/>
    </location>
</feature>
<proteinExistence type="predicted"/>
<feature type="region of interest" description="Disordered" evidence="1">
    <location>
        <begin position="126"/>
        <end position="151"/>
    </location>
</feature>
<dbReference type="AlphaFoldDB" id="A0AB34FMW5"/>
<reference evidence="2" key="1">
    <citation type="submission" date="2023-01" db="EMBL/GenBank/DDBJ databases">
        <title>The growth and conidiation of Purpureocillium lavendulum are regulated by nitrogen source and histone H3K14 acetylation.</title>
        <authorList>
            <person name="Tang P."/>
            <person name="Han J."/>
            <person name="Zhang C."/>
            <person name="Tang P."/>
            <person name="Qi F."/>
            <person name="Zhang K."/>
            <person name="Liang L."/>
        </authorList>
    </citation>
    <scope>NUCLEOTIDE SEQUENCE</scope>
    <source>
        <strain evidence="2">YMF1.00683</strain>
    </source>
</reference>
<dbReference type="Proteomes" id="UP001163105">
    <property type="component" value="Unassembled WGS sequence"/>
</dbReference>
<evidence type="ECO:0000256" key="1">
    <source>
        <dbReference type="SAM" id="MobiDB-lite"/>
    </source>
</evidence>
<sequence>MVGKSTASKRKPGSAGDTRRESPAEAPPAETTAAVAAAVRDARKGQQRLLNIFSDAFAAVLAQDSFSTILQEIKQALYHRDFATAFGSEDYLEAYAARWSPTRALCYAAVFRGIKSHLDGILVDERETAQPHDGTQEEPGREDCTESDASAPSGRLRMLSFGGCAAEHVAFGSYLREAACHGTLTLVDSAPWSHTETLIQQQLTSPPPLSKYASAAARANNKAFLRASQLQFTFSQADALSLDRARLLELVGTQPLVVTLMFTLNELYTDGGIGKTTKFLRLLGEVLPDATLLLVVDSPGSYSEAAVGKEKKKYPMQWLLNHTLLGTETTGYTWEGLESEDSIWFRLPEGLDYPIQLENMRYQMHLYRIHKPKS</sequence>
<evidence type="ECO:0000313" key="3">
    <source>
        <dbReference type="Proteomes" id="UP001163105"/>
    </source>
</evidence>
<name>A0AB34FMW5_9HYPO</name>
<dbReference type="InterPro" id="IPR021463">
    <property type="entry name" value="Methyltransf_34"/>
</dbReference>
<organism evidence="2 3">
    <name type="scientific">Purpureocillium lavendulum</name>
    <dbReference type="NCBI Taxonomy" id="1247861"/>
    <lineage>
        <taxon>Eukaryota</taxon>
        <taxon>Fungi</taxon>
        <taxon>Dikarya</taxon>
        <taxon>Ascomycota</taxon>
        <taxon>Pezizomycotina</taxon>
        <taxon>Sordariomycetes</taxon>
        <taxon>Hypocreomycetidae</taxon>
        <taxon>Hypocreales</taxon>
        <taxon>Ophiocordycipitaceae</taxon>
        <taxon>Purpureocillium</taxon>
    </lineage>
</organism>
<accession>A0AB34FMW5</accession>
<dbReference type="EMBL" id="JAQHRD010000005">
    <property type="protein sequence ID" value="KAJ6440517.1"/>
    <property type="molecule type" value="Genomic_DNA"/>
</dbReference>